<evidence type="ECO:0000313" key="2">
    <source>
        <dbReference type="Proteomes" id="UP000829447"/>
    </source>
</evidence>
<protein>
    <submittedName>
        <fullName evidence="1">Uncharacterized protein</fullName>
    </submittedName>
</protein>
<comment type="caution">
    <text evidence="1">The sequence shown here is derived from an EMBL/GenBank/DDBJ whole genome shotgun (WGS) entry which is preliminary data.</text>
</comment>
<name>A0ACC5XNU4_PANGG</name>
<dbReference type="EMBL" id="CM040477">
    <property type="protein sequence ID" value="MCI4392749.1"/>
    <property type="molecule type" value="Genomic_DNA"/>
</dbReference>
<sequence length="68" mass="7738">MAKFLAELLACTLPEKDTSPMFECRSQPHIGLRHVAKQRPTIFGTLIDKPLCDHNSVSELMRQAIFRV</sequence>
<gene>
    <name evidence="1" type="ORF">PGIGA_G00149460</name>
</gene>
<accession>A0ACC5XNU4</accession>
<proteinExistence type="predicted"/>
<keyword evidence="2" id="KW-1185">Reference proteome</keyword>
<reference evidence="1 2" key="1">
    <citation type="journal article" date="2022" name="bioRxiv">
        <title>An ancient truncated duplication of the anti-Mullerian hormone receptor type 2 gene is a potential conserved master sex determinant in the Pangasiidae catfish family.</title>
        <authorList>
            <person name="Wen M."/>
            <person name="Pan Q."/>
            <person name="Jouanno E."/>
            <person name="Montfort J."/>
            <person name="Zahm M."/>
            <person name="Cabau C."/>
            <person name="Klopp C."/>
            <person name="Iampietro C."/>
            <person name="Roques C."/>
            <person name="Bouchez O."/>
            <person name="Castinel A."/>
            <person name="Donnadieu C."/>
            <person name="Parrinello H."/>
            <person name="Poncet C."/>
            <person name="Belmonte E."/>
            <person name="Gautier V."/>
            <person name="Avarre J.-C."/>
            <person name="Dugue R."/>
            <person name="Gustiano R."/>
            <person name="Ha T.T.T."/>
            <person name="Campet M."/>
            <person name="Sriphairoj K."/>
            <person name="Ribolli J."/>
            <person name="de Almeida F.L."/>
            <person name="Desvignes T."/>
            <person name="Postlethwait J.H."/>
            <person name="Bucao C.F."/>
            <person name="Robinson-Rechavi M."/>
            <person name="Bobe J."/>
            <person name="Herpin A."/>
            <person name="Guiguen Y."/>
        </authorList>
    </citation>
    <scope>NUCLEOTIDE SEQUENCE [LARGE SCALE GENOMIC DNA]</scope>
    <source>
        <strain evidence="1">YG-Dec2019</strain>
    </source>
</reference>
<dbReference type="Proteomes" id="UP000829447">
    <property type="component" value="Linkage Group LG24"/>
</dbReference>
<organism evidence="1 2">
    <name type="scientific">Pangasianodon gigas</name>
    <name type="common">Mekong giant catfish</name>
    <name type="synonym">Pangasius gigas</name>
    <dbReference type="NCBI Taxonomy" id="30993"/>
    <lineage>
        <taxon>Eukaryota</taxon>
        <taxon>Metazoa</taxon>
        <taxon>Chordata</taxon>
        <taxon>Craniata</taxon>
        <taxon>Vertebrata</taxon>
        <taxon>Euteleostomi</taxon>
        <taxon>Actinopterygii</taxon>
        <taxon>Neopterygii</taxon>
        <taxon>Teleostei</taxon>
        <taxon>Ostariophysi</taxon>
        <taxon>Siluriformes</taxon>
        <taxon>Pangasiidae</taxon>
        <taxon>Pangasianodon</taxon>
    </lineage>
</organism>
<evidence type="ECO:0000313" key="1">
    <source>
        <dbReference type="EMBL" id="MCI4392749.1"/>
    </source>
</evidence>